<dbReference type="InterPro" id="IPR008253">
    <property type="entry name" value="Marvel"/>
</dbReference>
<gene>
    <name evidence="7" type="ORF">BDN70DRAFT_884272</name>
</gene>
<name>A0A9P5YW53_9AGAR</name>
<evidence type="ECO:0000256" key="3">
    <source>
        <dbReference type="ARBA" id="ARBA00022989"/>
    </source>
</evidence>
<feature type="transmembrane region" description="Helical" evidence="5">
    <location>
        <begin position="87"/>
        <end position="108"/>
    </location>
</feature>
<feature type="transmembrane region" description="Helical" evidence="5">
    <location>
        <begin position="128"/>
        <end position="149"/>
    </location>
</feature>
<keyword evidence="2 5" id="KW-0812">Transmembrane</keyword>
<feature type="transmembrane region" description="Helical" evidence="5">
    <location>
        <begin position="12"/>
        <end position="33"/>
    </location>
</feature>
<accession>A0A9P5YW53</accession>
<keyword evidence="4 5" id="KW-0472">Membrane</keyword>
<evidence type="ECO:0000313" key="7">
    <source>
        <dbReference type="EMBL" id="KAF9474991.1"/>
    </source>
</evidence>
<evidence type="ECO:0000259" key="6">
    <source>
        <dbReference type="Pfam" id="PF01284"/>
    </source>
</evidence>
<dbReference type="GO" id="GO:0016020">
    <property type="term" value="C:membrane"/>
    <property type="evidence" value="ECO:0007669"/>
    <property type="project" value="UniProtKB-SubCell"/>
</dbReference>
<dbReference type="Pfam" id="PF01284">
    <property type="entry name" value="MARVEL"/>
    <property type="match status" value="1"/>
</dbReference>
<protein>
    <recommendedName>
        <fullName evidence="6">MARVEL domain-containing protein</fullName>
    </recommendedName>
</protein>
<evidence type="ECO:0000256" key="4">
    <source>
        <dbReference type="ARBA" id="ARBA00023136"/>
    </source>
</evidence>
<reference evidence="7" key="1">
    <citation type="submission" date="2020-11" db="EMBL/GenBank/DDBJ databases">
        <authorList>
            <consortium name="DOE Joint Genome Institute"/>
            <person name="Ahrendt S."/>
            <person name="Riley R."/>
            <person name="Andreopoulos W."/>
            <person name="Labutti K."/>
            <person name="Pangilinan J."/>
            <person name="Ruiz-Duenas F.J."/>
            <person name="Barrasa J.M."/>
            <person name="Sanchez-Garcia M."/>
            <person name="Camarero S."/>
            <person name="Miyauchi S."/>
            <person name="Serrano A."/>
            <person name="Linde D."/>
            <person name="Babiker R."/>
            <person name="Drula E."/>
            <person name="Ayuso-Fernandez I."/>
            <person name="Pacheco R."/>
            <person name="Padilla G."/>
            <person name="Ferreira P."/>
            <person name="Barriuso J."/>
            <person name="Kellner H."/>
            <person name="Castanera R."/>
            <person name="Alfaro M."/>
            <person name="Ramirez L."/>
            <person name="Pisabarro A.G."/>
            <person name="Kuo A."/>
            <person name="Tritt A."/>
            <person name="Lipzen A."/>
            <person name="He G."/>
            <person name="Yan M."/>
            <person name="Ng V."/>
            <person name="Cullen D."/>
            <person name="Martin F."/>
            <person name="Rosso M.-N."/>
            <person name="Henrissat B."/>
            <person name="Hibbett D."/>
            <person name="Martinez A.T."/>
            <person name="Grigoriev I.V."/>
        </authorList>
    </citation>
    <scope>NUCLEOTIDE SEQUENCE</scope>
    <source>
        <strain evidence="7">CIRM-BRFM 674</strain>
    </source>
</reference>
<dbReference type="OrthoDB" id="2117453at2759"/>
<feature type="domain" description="MARVEL" evidence="6">
    <location>
        <begin position="12"/>
        <end position="144"/>
    </location>
</feature>
<sequence>MGMESIFRVGQPIMFGMLVVFAIIEMCISAWVTAKYNSRGDAPNSGVRARVRYILFCSIWTIVFGSGYLVVFLVAATSFLASIASHFLFLAVTWILWLAAAAAITQTLGGSLNCSTQTFFVYCGQLSAIEGFAWLIWVLLTFALVAVLIRGISSAKQGDGYSGALVDA</sequence>
<evidence type="ECO:0000256" key="5">
    <source>
        <dbReference type="SAM" id="Phobius"/>
    </source>
</evidence>
<keyword evidence="8" id="KW-1185">Reference proteome</keyword>
<keyword evidence="3 5" id="KW-1133">Transmembrane helix</keyword>
<comment type="caution">
    <text evidence="7">The sequence shown here is derived from an EMBL/GenBank/DDBJ whole genome shotgun (WGS) entry which is preliminary data.</text>
</comment>
<dbReference type="EMBL" id="MU155352">
    <property type="protein sequence ID" value="KAF9474991.1"/>
    <property type="molecule type" value="Genomic_DNA"/>
</dbReference>
<feature type="transmembrane region" description="Helical" evidence="5">
    <location>
        <begin position="53"/>
        <end position="75"/>
    </location>
</feature>
<evidence type="ECO:0000313" key="8">
    <source>
        <dbReference type="Proteomes" id="UP000807469"/>
    </source>
</evidence>
<organism evidence="7 8">
    <name type="scientific">Pholiota conissans</name>
    <dbReference type="NCBI Taxonomy" id="109636"/>
    <lineage>
        <taxon>Eukaryota</taxon>
        <taxon>Fungi</taxon>
        <taxon>Dikarya</taxon>
        <taxon>Basidiomycota</taxon>
        <taxon>Agaricomycotina</taxon>
        <taxon>Agaricomycetes</taxon>
        <taxon>Agaricomycetidae</taxon>
        <taxon>Agaricales</taxon>
        <taxon>Agaricineae</taxon>
        <taxon>Strophariaceae</taxon>
        <taxon>Pholiota</taxon>
    </lineage>
</organism>
<evidence type="ECO:0000256" key="2">
    <source>
        <dbReference type="ARBA" id="ARBA00022692"/>
    </source>
</evidence>
<evidence type="ECO:0000256" key="1">
    <source>
        <dbReference type="ARBA" id="ARBA00004141"/>
    </source>
</evidence>
<dbReference type="Proteomes" id="UP000807469">
    <property type="component" value="Unassembled WGS sequence"/>
</dbReference>
<dbReference type="AlphaFoldDB" id="A0A9P5YW53"/>
<comment type="subcellular location">
    <subcellularLocation>
        <location evidence="1">Membrane</location>
        <topology evidence="1">Multi-pass membrane protein</topology>
    </subcellularLocation>
</comment>
<proteinExistence type="predicted"/>